<gene>
    <name evidence="2" type="ORF">BTUL_0020g00530</name>
</gene>
<dbReference type="AlphaFoldDB" id="A0A4Z1F7E1"/>
<name>A0A4Z1F7E1_9HELO</name>
<protein>
    <submittedName>
        <fullName evidence="2">Uncharacterized protein</fullName>
    </submittedName>
</protein>
<comment type="caution">
    <text evidence="2">The sequence shown here is derived from an EMBL/GenBank/DDBJ whole genome shotgun (WGS) entry which is preliminary data.</text>
</comment>
<reference evidence="2 3" key="1">
    <citation type="submission" date="2017-12" db="EMBL/GenBank/DDBJ databases">
        <title>Comparative genomics of Botrytis spp.</title>
        <authorList>
            <person name="Valero-Jimenez C.A."/>
            <person name="Tapia P."/>
            <person name="Veloso J."/>
            <person name="Silva-Moreno E."/>
            <person name="Staats M."/>
            <person name="Valdes J.H."/>
            <person name="Van Kan J.A.L."/>
        </authorList>
    </citation>
    <scope>NUCLEOTIDE SEQUENCE [LARGE SCALE GENOMIC DNA]</scope>
    <source>
        <strain evidence="2 3">Bt9001</strain>
    </source>
</reference>
<evidence type="ECO:0000313" key="2">
    <source>
        <dbReference type="EMBL" id="TGO17167.1"/>
    </source>
</evidence>
<feature type="region of interest" description="Disordered" evidence="1">
    <location>
        <begin position="80"/>
        <end position="99"/>
    </location>
</feature>
<accession>A0A4Z1F7E1</accession>
<keyword evidence="3" id="KW-1185">Reference proteome</keyword>
<evidence type="ECO:0000256" key="1">
    <source>
        <dbReference type="SAM" id="MobiDB-lite"/>
    </source>
</evidence>
<proteinExistence type="predicted"/>
<dbReference type="Proteomes" id="UP000297777">
    <property type="component" value="Unassembled WGS sequence"/>
</dbReference>
<sequence>MLTGLPNMCCVESGGHETTKNATLNERAPFRYTGETGILTRFPSDHIRTENITETSETIVEKQLGASANLFLLGSAMNARVDDSDDGKNKKKNATDYEK</sequence>
<dbReference type="EMBL" id="PQXH01000020">
    <property type="protein sequence ID" value="TGO17167.1"/>
    <property type="molecule type" value="Genomic_DNA"/>
</dbReference>
<evidence type="ECO:0000313" key="3">
    <source>
        <dbReference type="Proteomes" id="UP000297777"/>
    </source>
</evidence>
<organism evidence="2 3">
    <name type="scientific">Botrytis tulipae</name>
    <dbReference type="NCBI Taxonomy" id="87230"/>
    <lineage>
        <taxon>Eukaryota</taxon>
        <taxon>Fungi</taxon>
        <taxon>Dikarya</taxon>
        <taxon>Ascomycota</taxon>
        <taxon>Pezizomycotina</taxon>
        <taxon>Leotiomycetes</taxon>
        <taxon>Helotiales</taxon>
        <taxon>Sclerotiniaceae</taxon>
        <taxon>Botrytis</taxon>
    </lineage>
</organism>